<gene>
    <name evidence="1" type="ORF">ERS739220_01541</name>
</gene>
<evidence type="ECO:0000313" key="1">
    <source>
        <dbReference type="EMBL" id="CUU84929.1"/>
    </source>
</evidence>
<proteinExistence type="predicted"/>
<dbReference type="AlphaFoldDB" id="A0A9W5EVH6"/>
<dbReference type="EMBL" id="FAUW01000004">
    <property type="protein sequence ID" value="CUU84929.1"/>
    <property type="molecule type" value="Genomic_DNA"/>
</dbReference>
<organism evidence="1 2">
    <name type="scientific">Campylobacter hyointestinalis subsp. hyointestinalis</name>
    <dbReference type="NCBI Taxonomy" id="91352"/>
    <lineage>
        <taxon>Bacteria</taxon>
        <taxon>Pseudomonadati</taxon>
        <taxon>Campylobacterota</taxon>
        <taxon>Epsilonproteobacteria</taxon>
        <taxon>Campylobacterales</taxon>
        <taxon>Campylobacteraceae</taxon>
        <taxon>Campylobacter</taxon>
    </lineage>
</organism>
<dbReference type="RefSeq" id="WP_277958583.1">
    <property type="nucleotide sequence ID" value="NZ_FAUW01000004.1"/>
</dbReference>
<comment type="caution">
    <text evidence="1">The sequence shown here is derived from an EMBL/GenBank/DDBJ whole genome shotgun (WGS) entry which is preliminary data.</text>
</comment>
<name>A0A9W5EVH6_CAMHY</name>
<sequence length="44" mass="5224">MFGRKPEVIIPKEENSNRLFEILDNLVHEIIEKKSKNYKSAHLD</sequence>
<dbReference type="Proteomes" id="UP000052257">
    <property type="component" value="Unassembled WGS sequence"/>
</dbReference>
<accession>A0A9W5EVH6</accession>
<evidence type="ECO:0000313" key="2">
    <source>
        <dbReference type="Proteomes" id="UP000052257"/>
    </source>
</evidence>
<protein>
    <submittedName>
        <fullName evidence="1">Uncharacterized protein</fullName>
    </submittedName>
</protein>
<reference evidence="1 2" key="1">
    <citation type="submission" date="2015-11" db="EMBL/GenBank/DDBJ databases">
        <authorList>
            <consortium name="Pathogen Informatics"/>
        </authorList>
    </citation>
    <scope>NUCLEOTIDE SEQUENCE [LARGE SCALE GENOMIC DNA]</scope>
    <source>
        <strain evidence="1 2">006A-0191</strain>
    </source>
</reference>